<evidence type="ECO:0000313" key="2">
    <source>
        <dbReference type="Proteomes" id="UP000006729"/>
    </source>
</evidence>
<sequence>MKTLHMCLLHALLPRNSGPLVSLHIPLVYINTLVFGLVYSGEESPNILSVKYAFSWVFMGIMDLKELAVFQVLKELDSDDIKTMEISLISGYAKREFHSNADSHAGQVLQDHGFHQQMAHGRDQLLIIGSGIYEPAQP</sequence>
<proteinExistence type="predicted"/>
<dbReference type="Proteomes" id="UP000006729">
    <property type="component" value="Chromosome 16"/>
</dbReference>
<organism evidence="1 2">
    <name type="scientific">Populus trichocarpa</name>
    <name type="common">Western balsam poplar</name>
    <name type="synonym">Populus balsamifera subsp. trichocarpa</name>
    <dbReference type="NCBI Taxonomy" id="3694"/>
    <lineage>
        <taxon>Eukaryota</taxon>
        <taxon>Viridiplantae</taxon>
        <taxon>Streptophyta</taxon>
        <taxon>Embryophyta</taxon>
        <taxon>Tracheophyta</taxon>
        <taxon>Spermatophyta</taxon>
        <taxon>Magnoliopsida</taxon>
        <taxon>eudicotyledons</taxon>
        <taxon>Gunneridae</taxon>
        <taxon>Pentapetalae</taxon>
        <taxon>rosids</taxon>
        <taxon>fabids</taxon>
        <taxon>Malpighiales</taxon>
        <taxon>Salicaceae</taxon>
        <taxon>Saliceae</taxon>
        <taxon>Populus</taxon>
    </lineage>
</organism>
<gene>
    <name evidence="1" type="ORF">POPTR_016G086001v4</name>
</gene>
<comment type="caution">
    <text evidence="1">The sequence shown here is derived from an EMBL/GenBank/DDBJ whole genome shotgun (WGS) entry which is preliminary data.</text>
</comment>
<accession>A0ACC0RUC5</accession>
<keyword evidence="2" id="KW-1185">Reference proteome</keyword>
<name>A0ACC0RUC5_POPTR</name>
<reference evidence="1 2" key="1">
    <citation type="journal article" date="2006" name="Science">
        <title>The genome of black cottonwood, Populus trichocarpa (Torr. &amp; Gray).</title>
        <authorList>
            <person name="Tuskan G.A."/>
            <person name="Difazio S."/>
            <person name="Jansson S."/>
            <person name="Bohlmann J."/>
            <person name="Grigoriev I."/>
            <person name="Hellsten U."/>
            <person name="Putnam N."/>
            <person name="Ralph S."/>
            <person name="Rombauts S."/>
            <person name="Salamov A."/>
            <person name="Schein J."/>
            <person name="Sterck L."/>
            <person name="Aerts A."/>
            <person name="Bhalerao R.R."/>
            <person name="Bhalerao R.P."/>
            <person name="Blaudez D."/>
            <person name="Boerjan W."/>
            <person name="Brun A."/>
            <person name="Brunner A."/>
            <person name="Busov V."/>
            <person name="Campbell M."/>
            <person name="Carlson J."/>
            <person name="Chalot M."/>
            <person name="Chapman J."/>
            <person name="Chen G.L."/>
            <person name="Cooper D."/>
            <person name="Coutinho P.M."/>
            <person name="Couturier J."/>
            <person name="Covert S."/>
            <person name="Cronk Q."/>
            <person name="Cunningham R."/>
            <person name="Davis J."/>
            <person name="Degroeve S."/>
            <person name="Dejardin A."/>
            <person name="Depamphilis C."/>
            <person name="Detter J."/>
            <person name="Dirks B."/>
            <person name="Dubchak I."/>
            <person name="Duplessis S."/>
            <person name="Ehlting J."/>
            <person name="Ellis B."/>
            <person name="Gendler K."/>
            <person name="Goodstein D."/>
            <person name="Gribskov M."/>
            <person name="Grimwood J."/>
            <person name="Groover A."/>
            <person name="Gunter L."/>
            <person name="Hamberger B."/>
            <person name="Heinze B."/>
            <person name="Helariutta Y."/>
            <person name="Henrissat B."/>
            <person name="Holligan D."/>
            <person name="Holt R."/>
            <person name="Huang W."/>
            <person name="Islam-Faridi N."/>
            <person name="Jones S."/>
            <person name="Jones-Rhoades M."/>
            <person name="Jorgensen R."/>
            <person name="Joshi C."/>
            <person name="Kangasjarvi J."/>
            <person name="Karlsson J."/>
            <person name="Kelleher C."/>
            <person name="Kirkpatrick R."/>
            <person name="Kirst M."/>
            <person name="Kohler A."/>
            <person name="Kalluri U."/>
            <person name="Larimer F."/>
            <person name="Leebens-Mack J."/>
            <person name="Leple J.C."/>
            <person name="Locascio P."/>
            <person name="Lou Y."/>
            <person name="Lucas S."/>
            <person name="Martin F."/>
            <person name="Montanini B."/>
            <person name="Napoli C."/>
            <person name="Nelson D.R."/>
            <person name="Nelson C."/>
            <person name="Nieminen K."/>
            <person name="Nilsson O."/>
            <person name="Pereda V."/>
            <person name="Peter G."/>
            <person name="Philippe R."/>
            <person name="Pilate G."/>
            <person name="Poliakov A."/>
            <person name="Razumovskaya J."/>
            <person name="Richardson P."/>
            <person name="Rinaldi C."/>
            <person name="Ritland K."/>
            <person name="Rouze P."/>
            <person name="Ryaboy D."/>
            <person name="Schmutz J."/>
            <person name="Schrader J."/>
            <person name="Segerman B."/>
            <person name="Shin H."/>
            <person name="Siddiqui A."/>
            <person name="Sterky F."/>
            <person name="Terry A."/>
            <person name="Tsai C.J."/>
            <person name="Uberbacher E."/>
            <person name="Unneberg P."/>
            <person name="Vahala J."/>
            <person name="Wall K."/>
            <person name="Wessler S."/>
            <person name="Yang G."/>
            <person name="Yin T."/>
            <person name="Douglas C."/>
            <person name="Marra M."/>
            <person name="Sandberg G."/>
            <person name="Van de Peer Y."/>
            <person name="Rokhsar D."/>
        </authorList>
    </citation>
    <scope>NUCLEOTIDE SEQUENCE [LARGE SCALE GENOMIC DNA]</scope>
    <source>
        <strain evidence="2">cv. Nisqually</strain>
    </source>
</reference>
<dbReference type="EMBL" id="CM009305">
    <property type="protein sequence ID" value="KAI9380442.1"/>
    <property type="molecule type" value="Genomic_DNA"/>
</dbReference>
<protein>
    <submittedName>
        <fullName evidence="1">Uncharacterized protein</fullName>
    </submittedName>
</protein>
<evidence type="ECO:0000313" key="1">
    <source>
        <dbReference type="EMBL" id="KAI9380442.1"/>
    </source>
</evidence>